<dbReference type="RefSeq" id="WP_001178756.1">
    <property type="nucleotide sequence ID" value="NZ_CP043897.1"/>
</dbReference>
<dbReference type="Proteomes" id="UP000663255">
    <property type="component" value="Plasmid p4"/>
</dbReference>
<dbReference type="Pfam" id="PF19668">
    <property type="entry name" value="DUF6171"/>
    <property type="match status" value="1"/>
</dbReference>
<reference evidence="1" key="1">
    <citation type="submission" date="2019-09" db="EMBL/GenBank/DDBJ databases">
        <title>Comparative Genomics of Leptospira interrogans Reveals Genome Plasticity - A Common Adaptive Strategy for Survival in Various Hosts.</title>
        <authorList>
            <person name="Ramli S.R."/>
            <person name="Bunk B."/>
            <person name="Goris M."/>
            <person name="Bhuju S."/>
            <person name="Jarek M."/>
            <person name="Sproer C."/>
            <person name="Mustakim S."/>
            <person name="Strommenger B."/>
            <person name="Pessler F."/>
        </authorList>
    </citation>
    <scope>NUCLEOTIDE SEQUENCE</scope>
    <source>
        <strain evidence="1">1489</strain>
        <plasmid evidence="1">p4</plasmid>
    </source>
</reference>
<dbReference type="AlphaFoldDB" id="A0AAQ0B4W6"/>
<organism evidence="1 2">
    <name type="scientific">Leptospira interrogans serovar Bataviae</name>
    <dbReference type="NCBI Taxonomy" id="312175"/>
    <lineage>
        <taxon>Bacteria</taxon>
        <taxon>Pseudomonadati</taxon>
        <taxon>Spirochaetota</taxon>
        <taxon>Spirochaetia</taxon>
        <taxon>Leptospirales</taxon>
        <taxon>Leptospiraceae</taxon>
        <taxon>Leptospira</taxon>
    </lineage>
</organism>
<sequence length="59" mass="6821">MQNEKQETKFSNERLSTCLSCSLIIKTFLLERCSVCGCFVRLKTKIKSESCPISKWSKE</sequence>
<evidence type="ECO:0000313" key="1">
    <source>
        <dbReference type="EMBL" id="QOI53153.1"/>
    </source>
</evidence>
<gene>
    <name evidence="1" type="ORF">Lepto1489_22550</name>
</gene>
<accession>A0AAQ0B4W6</accession>
<keyword evidence="1" id="KW-0614">Plasmid</keyword>
<proteinExistence type="predicted"/>
<protein>
    <submittedName>
        <fullName evidence="1">Uncharacterized protein</fullName>
    </submittedName>
</protein>
<evidence type="ECO:0000313" key="2">
    <source>
        <dbReference type="Proteomes" id="UP000663255"/>
    </source>
</evidence>
<name>A0AAQ0B4W6_LEPIR</name>
<geneLocation type="plasmid" evidence="1 2">
    <name>p4</name>
</geneLocation>
<dbReference type="EMBL" id="CP043897">
    <property type="protein sequence ID" value="QOI53153.1"/>
    <property type="molecule type" value="Genomic_DNA"/>
</dbReference>
<dbReference type="InterPro" id="IPR046169">
    <property type="entry name" value="DUF6171"/>
</dbReference>